<dbReference type="PANTHER" id="PTHR43591">
    <property type="entry name" value="METHYLTRANSFERASE"/>
    <property type="match status" value="1"/>
</dbReference>
<feature type="transmembrane region" description="Helical" evidence="1">
    <location>
        <begin position="223"/>
        <end position="242"/>
    </location>
</feature>
<dbReference type="Gene3D" id="3.40.50.150">
    <property type="entry name" value="Vaccinia Virus protein VP39"/>
    <property type="match status" value="1"/>
</dbReference>
<dbReference type="InterPro" id="IPR029063">
    <property type="entry name" value="SAM-dependent_MTases_sf"/>
</dbReference>
<keyword evidence="1" id="KW-1133">Transmembrane helix</keyword>
<dbReference type="Pfam" id="PF13489">
    <property type="entry name" value="Methyltransf_23"/>
    <property type="match status" value="1"/>
</dbReference>
<reference evidence="2" key="1">
    <citation type="submission" date="2019-02" db="EMBL/GenBank/DDBJ databases">
        <authorList>
            <person name="Gruber-Vodicka R. H."/>
            <person name="Seah K. B. B."/>
        </authorList>
    </citation>
    <scope>NUCLEOTIDE SEQUENCE</scope>
    <source>
        <strain evidence="2">BECK_DK161</strain>
    </source>
</reference>
<keyword evidence="2" id="KW-0808">Transferase</keyword>
<evidence type="ECO:0000256" key="1">
    <source>
        <dbReference type="SAM" id="Phobius"/>
    </source>
</evidence>
<dbReference type="EMBL" id="CAADEY010000012">
    <property type="protein sequence ID" value="VFJ45735.1"/>
    <property type="molecule type" value="Genomic_DNA"/>
</dbReference>
<accession>A0A450S240</accession>
<feature type="transmembrane region" description="Helical" evidence="1">
    <location>
        <begin position="191"/>
        <end position="208"/>
    </location>
</feature>
<dbReference type="GO" id="GO:0032259">
    <property type="term" value="P:methylation"/>
    <property type="evidence" value="ECO:0007669"/>
    <property type="project" value="UniProtKB-KW"/>
</dbReference>
<evidence type="ECO:0000313" key="2">
    <source>
        <dbReference type="EMBL" id="VFJ45735.1"/>
    </source>
</evidence>
<dbReference type="AlphaFoldDB" id="A0A450S240"/>
<gene>
    <name evidence="2" type="ORF">BECKDK2373C_GA0170839_101259</name>
</gene>
<protein>
    <submittedName>
        <fullName evidence="2">2-polyprenyl-3-methyl-5-hydroxy-6-metoxy-1,4-benzoquinol methylase</fullName>
    </submittedName>
</protein>
<dbReference type="SUPFAM" id="SSF53335">
    <property type="entry name" value="S-adenosyl-L-methionine-dependent methyltransferases"/>
    <property type="match status" value="1"/>
</dbReference>
<dbReference type="GO" id="GO:0008168">
    <property type="term" value="F:methyltransferase activity"/>
    <property type="evidence" value="ECO:0007669"/>
    <property type="project" value="UniProtKB-KW"/>
</dbReference>
<name>A0A450S240_9GAMM</name>
<proteinExistence type="predicted"/>
<organism evidence="2">
    <name type="scientific">Candidatus Kentrum sp. DK</name>
    <dbReference type="NCBI Taxonomy" id="2126562"/>
    <lineage>
        <taxon>Bacteria</taxon>
        <taxon>Pseudomonadati</taxon>
        <taxon>Pseudomonadota</taxon>
        <taxon>Gammaproteobacteria</taxon>
        <taxon>Candidatus Kentrum</taxon>
    </lineage>
</organism>
<keyword evidence="1" id="KW-0812">Transmembrane</keyword>
<dbReference type="CDD" id="cd02440">
    <property type="entry name" value="AdoMet_MTases"/>
    <property type="match status" value="1"/>
</dbReference>
<keyword evidence="2" id="KW-0489">Methyltransferase</keyword>
<sequence length="257" mass="29956">MTQPRFSHVPNVTGYMRIVVSRICQHFPDLAGKTVLDFPAGNGWVGDQLRHRGANVTSADINEERPDFKWIDMEKTLPFENETYDVIVCAEGIEHIFSPYHLLKEFSRMLRPGGILIITTPNIQNLYSRFQFLCTGYLFQFHPFEKIPLEDEMMSDKGHISPVSYLQLRYFSRHFGLTVEKPDGDRMKRRVLFPLLFPFLLIGKWWAYKDWKRAGNDPEQKEILGHLFGIKILLSRSIIFIAKKGSTSPRKSRFNDE</sequence>
<keyword evidence="1" id="KW-0472">Membrane</keyword>